<protein>
    <submittedName>
        <fullName evidence="1">Uncharacterized protein</fullName>
    </submittedName>
</protein>
<keyword evidence="2" id="KW-1185">Reference proteome</keyword>
<dbReference type="HOGENOM" id="CLU_2468584_0_0_1"/>
<dbReference type="OrthoDB" id="3265004at2759"/>
<name>A0A0C2SEJ9_AMAMK</name>
<accession>A0A0C2SEJ9</accession>
<gene>
    <name evidence="1" type="ORF">M378DRAFT_166928</name>
</gene>
<dbReference type="EMBL" id="KN818284">
    <property type="protein sequence ID" value="KIL61470.1"/>
    <property type="molecule type" value="Genomic_DNA"/>
</dbReference>
<dbReference type="Proteomes" id="UP000054549">
    <property type="component" value="Unassembled WGS sequence"/>
</dbReference>
<dbReference type="AlphaFoldDB" id="A0A0C2SEJ9"/>
<sequence>MPGIAFNLITIRVGEQRARGQDTWVDSRDANTVLMPSGQLNHPDTLTQQEVESTDLDQEVHERIDEGVLGNNGTKFGEIVEMDSVRDP</sequence>
<dbReference type="InParanoid" id="A0A0C2SEJ9"/>
<proteinExistence type="predicted"/>
<reference evidence="1 2" key="1">
    <citation type="submission" date="2014-04" db="EMBL/GenBank/DDBJ databases">
        <title>Evolutionary Origins and Diversification of the Mycorrhizal Mutualists.</title>
        <authorList>
            <consortium name="DOE Joint Genome Institute"/>
            <consortium name="Mycorrhizal Genomics Consortium"/>
            <person name="Kohler A."/>
            <person name="Kuo A."/>
            <person name="Nagy L.G."/>
            <person name="Floudas D."/>
            <person name="Copeland A."/>
            <person name="Barry K.W."/>
            <person name="Cichocki N."/>
            <person name="Veneault-Fourrey C."/>
            <person name="LaButti K."/>
            <person name="Lindquist E.A."/>
            <person name="Lipzen A."/>
            <person name="Lundell T."/>
            <person name="Morin E."/>
            <person name="Murat C."/>
            <person name="Riley R."/>
            <person name="Ohm R."/>
            <person name="Sun H."/>
            <person name="Tunlid A."/>
            <person name="Henrissat B."/>
            <person name="Grigoriev I.V."/>
            <person name="Hibbett D.S."/>
            <person name="Martin F."/>
        </authorList>
    </citation>
    <scope>NUCLEOTIDE SEQUENCE [LARGE SCALE GENOMIC DNA]</scope>
    <source>
        <strain evidence="1 2">Koide BX008</strain>
    </source>
</reference>
<evidence type="ECO:0000313" key="2">
    <source>
        <dbReference type="Proteomes" id="UP000054549"/>
    </source>
</evidence>
<evidence type="ECO:0000313" key="1">
    <source>
        <dbReference type="EMBL" id="KIL61470.1"/>
    </source>
</evidence>
<organism evidence="1 2">
    <name type="scientific">Amanita muscaria (strain Koide BX008)</name>
    <dbReference type="NCBI Taxonomy" id="946122"/>
    <lineage>
        <taxon>Eukaryota</taxon>
        <taxon>Fungi</taxon>
        <taxon>Dikarya</taxon>
        <taxon>Basidiomycota</taxon>
        <taxon>Agaricomycotina</taxon>
        <taxon>Agaricomycetes</taxon>
        <taxon>Agaricomycetidae</taxon>
        <taxon>Agaricales</taxon>
        <taxon>Pluteineae</taxon>
        <taxon>Amanitaceae</taxon>
        <taxon>Amanita</taxon>
    </lineage>
</organism>